<accession>A0A1A6A172</accession>
<evidence type="ECO:0000313" key="4">
    <source>
        <dbReference type="EMBL" id="OBR83805.1"/>
    </source>
</evidence>
<feature type="chain" id="PRO_5008342007" description="GH18 domain-containing protein" evidence="2">
    <location>
        <begin position="22"/>
        <end position="567"/>
    </location>
</feature>
<dbReference type="SUPFAM" id="SSF51445">
    <property type="entry name" value="(Trans)glycosidases"/>
    <property type="match status" value="1"/>
</dbReference>
<name>A0A1A6A172_9TREE</name>
<sequence>MRYLFTTFICLLPFIPRPGSAGVLAPHLEKPGCVSCGGSGSKWSGYRNVGYFSFFVTNITAQDLTHINYAFANVDPLNGTVYLDDTEADIQYEYPGDNLDEEGNNLYGNLKQLYLLKKQNRHLKTLLSIGGWTYSPNFANITDAKWRETFVNTSVSIVNNYGFDGLDIDFVLPDPAHLFGINSPEGKQGKALTELLRCLREALDQAAKANGGGHYELTAAVGCGVTGWHGLDVSGMDKVSRESHSGQEEKDLEDQADLLPVLDMLQYLDFWNLMAYDTPTALPASNLYHDPNPANDQNASGHECVQHYAGEGVNSRKLVLGMPLYGTAFNGTQGLWTNWTDIGGGDYDQPGNYDDKHLPLEGAIMFYNKSLGASWSYDNSTGHVVSFDTPAVALQKAKYIMKNQLGGMMYWSIDQDYTRLQDTDKPVERIWPGGWDRLRGTSKKVNFGPWKGSPWPVPDDVRHQHGKQKRSLAPSVHAQDTKPIKRVNAPHTERAMGNWHDWAGWGEWEDLKQWKLKLDDDICLNIGYSLIDTVKTAFEKYGEGLDRSNNNLNYPNSVYDNIRSGLP</sequence>
<dbReference type="InterPro" id="IPR050314">
    <property type="entry name" value="Glycosyl_Hydrlase_18"/>
</dbReference>
<gene>
    <name evidence="4" type="ORF">I303_06088</name>
</gene>
<keyword evidence="2" id="KW-0732">Signal</keyword>
<feature type="domain" description="GH18" evidence="3">
    <location>
        <begin position="37"/>
        <end position="434"/>
    </location>
</feature>
<dbReference type="PANTHER" id="PTHR11177:SF317">
    <property type="entry name" value="CHITINASE 12-RELATED"/>
    <property type="match status" value="1"/>
</dbReference>
<dbReference type="GO" id="GO:0005576">
    <property type="term" value="C:extracellular region"/>
    <property type="evidence" value="ECO:0007669"/>
    <property type="project" value="TreeGrafter"/>
</dbReference>
<dbReference type="GO" id="GO:0006032">
    <property type="term" value="P:chitin catabolic process"/>
    <property type="evidence" value="ECO:0007669"/>
    <property type="project" value="TreeGrafter"/>
</dbReference>
<dbReference type="SUPFAM" id="SSF54556">
    <property type="entry name" value="Chitinase insertion domain"/>
    <property type="match status" value="1"/>
</dbReference>
<dbReference type="AlphaFoldDB" id="A0A1A6A172"/>
<protein>
    <recommendedName>
        <fullName evidence="3">GH18 domain-containing protein</fullName>
    </recommendedName>
</protein>
<dbReference type="InterPro" id="IPR001223">
    <property type="entry name" value="Glyco_hydro18_cat"/>
</dbReference>
<dbReference type="GO" id="GO:0008061">
    <property type="term" value="F:chitin binding"/>
    <property type="evidence" value="ECO:0007669"/>
    <property type="project" value="InterPro"/>
</dbReference>
<proteinExistence type="predicted"/>
<dbReference type="Gene3D" id="3.10.50.10">
    <property type="match status" value="1"/>
</dbReference>
<dbReference type="PROSITE" id="PS51910">
    <property type="entry name" value="GH18_2"/>
    <property type="match status" value="1"/>
</dbReference>
<dbReference type="SMART" id="SM00636">
    <property type="entry name" value="Glyco_18"/>
    <property type="match status" value="1"/>
</dbReference>
<organism evidence="4">
    <name type="scientific">Kwoniella dejecticola CBS 10117</name>
    <dbReference type="NCBI Taxonomy" id="1296121"/>
    <lineage>
        <taxon>Eukaryota</taxon>
        <taxon>Fungi</taxon>
        <taxon>Dikarya</taxon>
        <taxon>Basidiomycota</taxon>
        <taxon>Agaricomycotina</taxon>
        <taxon>Tremellomycetes</taxon>
        <taxon>Tremellales</taxon>
        <taxon>Cryptococcaceae</taxon>
        <taxon>Kwoniella</taxon>
    </lineage>
</organism>
<evidence type="ECO:0000259" key="3">
    <source>
        <dbReference type="PROSITE" id="PS51910"/>
    </source>
</evidence>
<dbReference type="InterPro" id="IPR029070">
    <property type="entry name" value="Chitinase_insertion_sf"/>
</dbReference>
<evidence type="ECO:0000256" key="1">
    <source>
        <dbReference type="SAM" id="MobiDB-lite"/>
    </source>
</evidence>
<dbReference type="EMBL" id="KI894033">
    <property type="protein sequence ID" value="OBR83805.1"/>
    <property type="molecule type" value="Genomic_DNA"/>
</dbReference>
<feature type="signal peptide" evidence="2">
    <location>
        <begin position="1"/>
        <end position="21"/>
    </location>
</feature>
<dbReference type="VEuPathDB" id="FungiDB:I303_06088"/>
<dbReference type="STRING" id="1296121.A0A1A6A172"/>
<dbReference type="OrthoDB" id="76388at2759"/>
<dbReference type="InterPro" id="IPR011583">
    <property type="entry name" value="Chitinase_II/V-like_cat"/>
</dbReference>
<dbReference type="PANTHER" id="PTHR11177">
    <property type="entry name" value="CHITINASE"/>
    <property type="match status" value="1"/>
</dbReference>
<evidence type="ECO:0000256" key="2">
    <source>
        <dbReference type="SAM" id="SignalP"/>
    </source>
</evidence>
<feature type="region of interest" description="Disordered" evidence="1">
    <location>
        <begin position="461"/>
        <end position="480"/>
    </location>
</feature>
<dbReference type="InterPro" id="IPR017853">
    <property type="entry name" value="GH"/>
</dbReference>
<dbReference type="Pfam" id="PF00704">
    <property type="entry name" value="Glyco_hydro_18"/>
    <property type="match status" value="1"/>
</dbReference>
<dbReference type="Gene3D" id="3.20.20.80">
    <property type="entry name" value="Glycosidases"/>
    <property type="match status" value="1"/>
</dbReference>
<reference evidence="4" key="1">
    <citation type="submission" date="2013-07" db="EMBL/GenBank/DDBJ databases">
        <title>The Genome Sequence of Cryptococcus dejecticola CBS10117.</title>
        <authorList>
            <consortium name="The Broad Institute Genome Sequencing Platform"/>
            <person name="Cuomo C."/>
            <person name="Litvintseva A."/>
            <person name="Chen Y."/>
            <person name="Heitman J."/>
            <person name="Sun S."/>
            <person name="Springer D."/>
            <person name="Dromer F."/>
            <person name="Young S.K."/>
            <person name="Zeng Q."/>
            <person name="Gargeya S."/>
            <person name="Fitzgerald M."/>
            <person name="Abouelleil A."/>
            <person name="Alvarado L."/>
            <person name="Berlin A.M."/>
            <person name="Chapman S.B."/>
            <person name="Dewar J."/>
            <person name="Goldberg J."/>
            <person name="Griggs A."/>
            <person name="Gujja S."/>
            <person name="Hansen M."/>
            <person name="Howarth C."/>
            <person name="Imamovic A."/>
            <person name="Larimer J."/>
            <person name="McCowan C."/>
            <person name="Murphy C."/>
            <person name="Pearson M."/>
            <person name="Priest M."/>
            <person name="Roberts A."/>
            <person name="Saif S."/>
            <person name="Shea T."/>
            <person name="Sykes S."/>
            <person name="Wortman J."/>
            <person name="Nusbaum C."/>
            <person name="Birren B."/>
        </authorList>
    </citation>
    <scope>NUCLEOTIDE SEQUENCE [LARGE SCALE GENOMIC DNA]</scope>
    <source>
        <strain evidence="4">CBS 10117</strain>
    </source>
</reference>
<dbReference type="GO" id="GO:0004568">
    <property type="term" value="F:chitinase activity"/>
    <property type="evidence" value="ECO:0007669"/>
    <property type="project" value="TreeGrafter"/>
</dbReference>
<dbReference type="GO" id="GO:0005975">
    <property type="term" value="P:carbohydrate metabolic process"/>
    <property type="evidence" value="ECO:0007669"/>
    <property type="project" value="InterPro"/>
</dbReference>